<dbReference type="RefSeq" id="WP_260560397.1">
    <property type="nucleotide sequence ID" value="NZ_BAABEC010000020.1"/>
</dbReference>
<gene>
    <name evidence="1" type="ORF">N0D28_00115</name>
</gene>
<organism evidence="1 2">
    <name type="scientific">Deinococcus rubellus</name>
    <dbReference type="NCBI Taxonomy" id="1889240"/>
    <lineage>
        <taxon>Bacteria</taxon>
        <taxon>Thermotogati</taxon>
        <taxon>Deinococcota</taxon>
        <taxon>Deinococci</taxon>
        <taxon>Deinococcales</taxon>
        <taxon>Deinococcaceae</taxon>
        <taxon>Deinococcus</taxon>
    </lineage>
</organism>
<proteinExistence type="predicted"/>
<accession>A0ABY5YJ68</accession>
<dbReference type="EMBL" id="CP104213">
    <property type="protein sequence ID" value="UWX64122.1"/>
    <property type="molecule type" value="Genomic_DNA"/>
</dbReference>
<evidence type="ECO:0000313" key="2">
    <source>
        <dbReference type="Proteomes" id="UP001060261"/>
    </source>
</evidence>
<keyword evidence="2" id="KW-1185">Reference proteome</keyword>
<evidence type="ECO:0000313" key="1">
    <source>
        <dbReference type="EMBL" id="UWX64122.1"/>
    </source>
</evidence>
<sequence length="41" mass="5001">MTMQHLTMDQLWEEFLYHLRVERRSKATLSFYGVARTKLGR</sequence>
<name>A0ABY5YJ68_9DEIO</name>
<dbReference type="Proteomes" id="UP001060261">
    <property type="component" value="Chromosome"/>
</dbReference>
<evidence type="ECO:0008006" key="3">
    <source>
        <dbReference type="Google" id="ProtNLM"/>
    </source>
</evidence>
<protein>
    <recommendedName>
        <fullName evidence="3">Integrase</fullName>
    </recommendedName>
</protein>
<reference evidence="1" key="1">
    <citation type="submission" date="2022-09" db="EMBL/GenBank/DDBJ databases">
        <title>genome sequence of Deinococcus rubellus.</title>
        <authorList>
            <person name="Srinivasan S."/>
        </authorList>
    </citation>
    <scope>NUCLEOTIDE SEQUENCE</scope>
    <source>
        <strain evidence="1">Ant6</strain>
    </source>
</reference>